<keyword evidence="2" id="KW-1185">Reference proteome</keyword>
<reference evidence="1" key="1">
    <citation type="submission" date="2021-06" db="EMBL/GenBank/DDBJ databases">
        <title>New haloarchaea isolates fom saline soil.</title>
        <authorList>
            <person name="Duran-Viseras A."/>
            <person name="Sanchez-Porro C.S."/>
            <person name="Ventosa A."/>
        </authorList>
    </citation>
    <scope>NUCLEOTIDE SEQUENCE</scope>
    <source>
        <strain evidence="1">JCM 18369</strain>
    </source>
</reference>
<organism evidence="1 2">
    <name type="scientific">Haloarcula salina</name>
    <dbReference type="NCBI Taxonomy" id="1429914"/>
    <lineage>
        <taxon>Archaea</taxon>
        <taxon>Methanobacteriati</taxon>
        <taxon>Methanobacteriota</taxon>
        <taxon>Stenosarchaea group</taxon>
        <taxon>Halobacteria</taxon>
        <taxon>Halobacteriales</taxon>
        <taxon>Haloarculaceae</taxon>
        <taxon>Haloarcula</taxon>
    </lineage>
</organism>
<evidence type="ECO:0000313" key="2">
    <source>
        <dbReference type="Proteomes" id="UP001166304"/>
    </source>
</evidence>
<protein>
    <submittedName>
        <fullName evidence="1">Uncharacterized protein</fullName>
    </submittedName>
</protein>
<dbReference type="AlphaFoldDB" id="A0AA41KED6"/>
<dbReference type="Proteomes" id="UP001166304">
    <property type="component" value="Unassembled WGS sequence"/>
</dbReference>
<comment type="caution">
    <text evidence="1">The sequence shown here is derived from an EMBL/GenBank/DDBJ whole genome shotgun (WGS) entry which is preliminary data.</text>
</comment>
<dbReference type="RefSeq" id="WP_174242917.1">
    <property type="nucleotide sequence ID" value="NZ_JAHQXE010000001.1"/>
</dbReference>
<dbReference type="EMBL" id="JAHQXE010000001">
    <property type="protein sequence ID" value="MBV0900777.1"/>
    <property type="molecule type" value="Genomic_DNA"/>
</dbReference>
<evidence type="ECO:0000313" key="1">
    <source>
        <dbReference type="EMBL" id="MBV0900777.1"/>
    </source>
</evidence>
<sequence>MCQYCSYRFHDGWAQLLEYDEVYQSTTVGESASTYGFHEDWDDLRDEVGYGAD</sequence>
<proteinExistence type="predicted"/>
<gene>
    <name evidence="1" type="ORF">KTS37_03160</name>
</gene>
<name>A0AA41KED6_9EURY</name>
<accession>A0AA41KED6</accession>